<keyword evidence="2" id="KW-1185">Reference proteome</keyword>
<protein>
    <submittedName>
        <fullName evidence="1">1683_t:CDS:1</fullName>
    </submittedName>
</protein>
<proteinExistence type="predicted"/>
<accession>A0ACA9NV70</accession>
<feature type="non-terminal residue" evidence="1">
    <location>
        <position position="76"/>
    </location>
</feature>
<sequence length="76" mass="8869">MLNNDIDDFLGDYTSENSVINQTTFSTEASHEDLNSIHQDYIPKHYQISSNNIDFKELDIIKDERQQLIEENLGLH</sequence>
<gene>
    <name evidence="1" type="ORF">SCALOS_LOCUS9609</name>
</gene>
<reference evidence="1" key="1">
    <citation type="submission" date="2021-06" db="EMBL/GenBank/DDBJ databases">
        <authorList>
            <person name="Kallberg Y."/>
            <person name="Tangrot J."/>
            <person name="Rosling A."/>
        </authorList>
    </citation>
    <scope>NUCLEOTIDE SEQUENCE</scope>
    <source>
        <strain evidence="1">AU212A</strain>
    </source>
</reference>
<dbReference type="EMBL" id="CAJVPM010030787">
    <property type="protein sequence ID" value="CAG8677697.1"/>
    <property type="molecule type" value="Genomic_DNA"/>
</dbReference>
<evidence type="ECO:0000313" key="2">
    <source>
        <dbReference type="Proteomes" id="UP000789860"/>
    </source>
</evidence>
<feature type="non-terminal residue" evidence="1">
    <location>
        <position position="1"/>
    </location>
</feature>
<dbReference type="Proteomes" id="UP000789860">
    <property type="component" value="Unassembled WGS sequence"/>
</dbReference>
<evidence type="ECO:0000313" key="1">
    <source>
        <dbReference type="EMBL" id="CAG8677697.1"/>
    </source>
</evidence>
<organism evidence="1 2">
    <name type="scientific">Scutellospora calospora</name>
    <dbReference type="NCBI Taxonomy" id="85575"/>
    <lineage>
        <taxon>Eukaryota</taxon>
        <taxon>Fungi</taxon>
        <taxon>Fungi incertae sedis</taxon>
        <taxon>Mucoromycota</taxon>
        <taxon>Glomeromycotina</taxon>
        <taxon>Glomeromycetes</taxon>
        <taxon>Diversisporales</taxon>
        <taxon>Gigasporaceae</taxon>
        <taxon>Scutellospora</taxon>
    </lineage>
</organism>
<comment type="caution">
    <text evidence="1">The sequence shown here is derived from an EMBL/GenBank/DDBJ whole genome shotgun (WGS) entry which is preliminary data.</text>
</comment>
<name>A0ACA9NV70_9GLOM</name>